<feature type="chain" id="PRO_5046067548" evidence="2">
    <location>
        <begin position="19"/>
        <end position="212"/>
    </location>
</feature>
<reference evidence="3 4" key="1">
    <citation type="submission" date="2024-09" db="EMBL/GenBank/DDBJ databases">
        <title>Rethinking Asexuality: The Enigmatic Case of Functional Sexual Genes in Lepraria (Stereocaulaceae).</title>
        <authorList>
            <person name="Doellman M."/>
            <person name="Sun Y."/>
            <person name="Barcenas-Pena A."/>
            <person name="Lumbsch H.T."/>
            <person name="Grewe F."/>
        </authorList>
    </citation>
    <scope>NUCLEOTIDE SEQUENCE [LARGE SCALE GENOMIC DNA]</scope>
    <source>
        <strain evidence="3 4">Mercado 3170</strain>
    </source>
</reference>
<feature type="signal peptide" evidence="2">
    <location>
        <begin position="1"/>
        <end position="18"/>
    </location>
</feature>
<organism evidence="3 4">
    <name type="scientific">Stereocaulon virgatum</name>
    <dbReference type="NCBI Taxonomy" id="373712"/>
    <lineage>
        <taxon>Eukaryota</taxon>
        <taxon>Fungi</taxon>
        <taxon>Dikarya</taxon>
        <taxon>Ascomycota</taxon>
        <taxon>Pezizomycotina</taxon>
        <taxon>Lecanoromycetes</taxon>
        <taxon>OSLEUM clade</taxon>
        <taxon>Lecanoromycetidae</taxon>
        <taxon>Lecanorales</taxon>
        <taxon>Lecanorineae</taxon>
        <taxon>Stereocaulaceae</taxon>
        <taxon>Stereocaulon</taxon>
    </lineage>
</organism>
<feature type="region of interest" description="Disordered" evidence="1">
    <location>
        <begin position="190"/>
        <end position="212"/>
    </location>
</feature>
<gene>
    <name evidence="3" type="ORF">N7G274_004148</name>
</gene>
<evidence type="ECO:0000256" key="1">
    <source>
        <dbReference type="SAM" id="MobiDB-lite"/>
    </source>
</evidence>
<dbReference type="Proteomes" id="UP001590950">
    <property type="component" value="Unassembled WGS sequence"/>
</dbReference>
<proteinExistence type="predicted"/>
<evidence type="ECO:0000256" key="2">
    <source>
        <dbReference type="SAM" id="SignalP"/>
    </source>
</evidence>
<sequence>MLPMSFLLALTVATTALAANPIAPETKCYRAVSNLPTPASCDVALDNLQNFLLPYFRQETVKVGASRTSDIKLYKAFADDRPGLPPRTLRCSIIVSWDPDFPAAQKPAPVSPNAWDVLYPNQLLSAAQRIRDKCIAGRPPQYGSERIVPHKWINLNIEGFTHDPTSGNWTMLASNGTEIAVDASSVNPVAASASSSSTVSGTSPGLGSVQTS</sequence>
<keyword evidence="4" id="KW-1185">Reference proteome</keyword>
<dbReference type="EMBL" id="JBEFKJ010000012">
    <property type="protein sequence ID" value="KAL2043088.1"/>
    <property type="molecule type" value="Genomic_DNA"/>
</dbReference>
<evidence type="ECO:0000313" key="4">
    <source>
        <dbReference type="Proteomes" id="UP001590950"/>
    </source>
</evidence>
<comment type="caution">
    <text evidence="3">The sequence shown here is derived from an EMBL/GenBank/DDBJ whole genome shotgun (WGS) entry which is preliminary data.</text>
</comment>
<accession>A0ABR4AI43</accession>
<evidence type="ECO:0000313" key="3">
    <source>
        <dbReference type="EMBL" id="KAL2043088.1"/>
    </source>
</evidence>
<name>A0ABR4AI43_9LECA</name>
<protein>
    <submittedName>
        <fullName evidence="3">Uncharacterized protein</fullName>
    </submittedName>
</protein>
<keyword evidence="2" id="KW-0732">Signal</keyword>